<sequence>MKTVILALLVLLVVNQSEGLRCRCGGKKICSSPIETCTRLADACGSIIITAGSMPSFSRGCVSSRDCMRMNYPGISSCHSCGFDLCN</sequence>
<dbReference type="Ensembl" id="ENSATET00000032945.3">
    <property type="protein sequence ID" value="ENSATEP00000032470.2"/>
    <property type="gene ID" value="ENSATEG00000022374.3"/>
</dbReference>
<reference evidence="2" key="2">
    <citation type="submission" date="2025-08" db="UniProtKB">
        <authorList>
            <consortium name="Ensembl"/>
        </authorList>
    </citation>
    <scope>IDENTIFICATION</scope>
</reference>
<protein>
    <recommendedName>
        <fullName evidence="4">UPAR/Ly6 domain-containing protein</fullName>
    </recommendedName>
</protein>
<reference evidence="2" key="3">
    <citation type="submission" date="2025-09" db="UniProtKB">
        <authorList>
            <consortium name="Ensembl"/>
        </authorList>
    </citation>
    <scope>IDENTIFICATION</scope>
</reference>
<dbReference type="Proteomes" id="UP000265040">
    <property type="component" value="Chromosome 19"/>
</dbReference>
<evidence type="ECO:0000256" key="1">
    <source>
        <dbReference type="SAM" id="SignalP"/>
    </source>
</evidence>
<dbReference type="GeneTree" id="ENSGT01150000287536"/>
<reference evidence="2" key="1">
    <citation type="submission" date="2021-04" db="EMBL/GenBank/DDBJ databases">
        <authorList>
            <consortium name="Wellcome Sanger Institute Data Sharing"/>
        </authorList>
    </citation>
    <scope>NUCLEOTIDE SEQUENCE [LARGE SCALE GENOMIC DNA]</scope>
</reference>
<dbReference type="SUPFAM" id="SSF57302">
    <property type="entry name" value="Snake toxin-like"/>
    <property type="match status" value="1"/>
</dbReference>
<organism evidence="2 3">
    <name type="scientific">Anabas testudineus</name>
    <name type="common">Climbing perch</name>
    <name type="synonym">Anthias testudineus</name>
    <dbReference type="NCBI Taxonomy" id="64144"/>
    <lineage>
        <taxon>Eukaryota</taxon>
        <taxon>Metazoa</taxon>
        <taxon>Chordata</taxon>
        <taxon>Craniata</taxon>
        <taxon>Vertebrata</taxon>
        <taxon>Euteleostomi</taxon>
        <taxon>Actinopterygii</taxon>
        <taxon>Neopterygii</taxon>
        <taxon>Teleostei</taxon>
        <taxon>Neoteleostei</taxon>
        <taxon>Acanthomorphata</taxon>
        <taxon>Anabantaria</taxon>
        <taxon>Anabantiformes</taxon>
        <taxon>Anabantoidei</taxon>
        <taxon>Anabantidae</taxon>
        <taxon>Anabas</taxon>
    </lineage>
</organism>
<keyword evidence="3" id="KW-1185">Reference proteome</keyword>
<evidence type="ECO:0000313" key="2">
    <source>
        <dbReference type="Ensembl" id="ENSATEP00000032470.2"/>
    </source>
</evidence>
<name>A0A3Q1JHI6_ANATE</name>
<proteinExistence type="predicted"/>
<feature type="chain" id="PRO_5043534405" description="UPAR/Ly6 domain-containing protein" evidence="1">
    <location>
        <begin position="20"/>
        <end position="87"/>
    </location>
</feature>
<dbReference type="AlphaFoldDB" id="A0A3Q1JHI6"/>
<evidence type="ECO:0008006" key="4">
    <source>
        <dbReference type="Google" id="ProtNLM"/>
    </source>
</evidence>
<feature type="signal peptide" evidence="1">
    <location>
        <begin position="1"/>
        <end position="19"/>
    </location>
</feature>
<evidence type="ECO:0000313" key="3">
    <source>
        <dbReference type="Proteomes" id="UP000265040"/>
    </source>
</evidence>
<dbReference type="InterPro" id="IPR045860">
    <property type="entry name" value="Snake_toxin-like_sf"/>
</dbReference>
<keyword evidence="1" id="KW-0732">Signal</keyword>
<accession>A0A3Q1JHI6</accession>